<evidence type="ECO:0000313" key="2">
    <source>
        <dbReference type="EMBL" id="ETB56389.1"/>
    </source>
</evidence>
<evidence type="ECO:0000256" key="1">
    <source>
        <dbReference type="SAM" id="Phobius"/>
    </source>
</evidence>
<feature type="transmembrane region" description="Helical" evidence="1">
    <location>
        <begin position="332"/>
        <end position="350"/>
    </location>
</feature>
<dbReference type="InterPro" id="IPR006477">
    <property type="entry name" value="Yir_bir_cir"/>
</dbReference>
<name>V7PAH0_PLAYE</name>
<keyword evidence="3" id="KW-1185">Reference proteome</keyword>
<dbReference type="Pfam" id="PF06022">
    <property type="entry name" value="Cir_Bir_Yir"/>
    <property type="match status" value="1"/>
</dbReference>
<accession>V7PAH0</accession>
<protein>
    <submittedName>
        <fullName evidence="2">Uncharacterized protein</fullName>
    </submittedName>
</protein>
<evidence type="ECO:0000313" key="3">
    <source>
        <dbReference type="Proteomes" id="UP000018538"/>
    </source>
</evidence>
<dbReference type="EMBL" id="KI635825">
    <property type="protein sequence ID" value="ETB56389.1"/>
    <property type="molecule type" value="Genomic_DNA"/>
</dbReference>
<dbReference type="AlphaFoldDB" id="V7PAH0"/>
<reference evidence="2 3" key="1">
    <citation type="submission" date="2013-11" db="EMBL/GenBank/DDBJ databases">
        <title>The Genome Sequence of Plasmodium yoelii 17X.</title>
        <authorList>
            <consortium name="The Broad Institute Genomics Platform"/>
            <consortium name="The Broad Institute Genome Sequencing Center for Infectious Disease"/>
            <person name="Neafsey D."/>
            <person name="Adams J."/>
            <person name="Walker B."/>
            <person name="Young S.K."/>
            <person name="Zeng Q."/>
            <person name="Gargeya S."/>
            <person name="Fitzgerald M."/>
            <person name="Haas B."/>
            <person name="Abouelleil A."/>
            <person name="Alvarado L."/>
            <person name="Chapman S.B."/>
            <person name="Gainer-Dewar J."/>
            <person name="Goldberg J."/>
            <person name="Griggs A."/>
            <person name="Gujja S."/>
            <person name="Hansen M."/>
            <person name="Howarth C."/>
            <person name="Imamovic A."/>
            <person name="Ireland A."/>
            <person name="Larimer J."/>
            <person name="McCowan C."/>
            <person name="Murphy C."/>
            <person name="Pearson M."/>
            <person name="Poon T.W."/>
            <person name="Priest M."/>
            <person name="Roberts A."/>
            <person name="Saif S."/>
            <person name="Shea T."/>
            <person name="Sykes S."/>
            <person name="Wortman J."/>
            <person name="Nusbaum C."/>
            <person name="Birren B."/>
        </authorList>
    </citation>
    <scope>NUCLEOTIDE SEQUENCE [LARGE SCALE GENOMIC DNA]</scope>
    <source>
        <strain evidence="2 3">17X</strain>
    </source>
</reference>
<proteinExistence type="predicted"/>
<dbReference type="Proteomes" id="UP000018538">
    <property type="component" value="Unassembled WGS sequence"/>
</dbReference>
<keyword evidence="1" id="KW-0472">Membrane</keyword>
<gene>
    <name evidence="2" type="ORF">YYC_05818</name>
</gene>
<sequence>MVYSIRNNYIIFKFQDVEFYNKNIIDIINNHEIKYKLCYTYEQNKYLQFKAFKNKIPIWQLCGKFDTFRRTFRDGLDESNQYRFTNNLFKKYCPNGKCDKDLDKINAGCLSLFYEFFGKYGSSFDTRIYKDEALSIMIWLGYILSLKSHEGINTLNDFYSMYIENDTKYTENNIIEQKHKNYKEIIDAIKEYMDIDISYMSKFYELLKLLCEMNTAYTTNKSTEFSQHANKFVCEYGILLNDDKNIDNSTYSKVLRVVSNYYNNFENGRNFNNTEMKFPTLPTKKATKKVELESSEEIKTAEPSNETDKSNIIMTPPISITTISGSSLVNKIIPVLSIFGAIAFFIGISYKVNNK</sequence>
<keyword evidence="1" id="KW-0812">Transmembrane</keyword>
<organism evidence="2 3">
    <name type="scientific">Plasmodium yoelii 17X</name>
    <dbReference type="NCBI Taxonomy" id="1323249"/>
    <lineage>
        <taxon>Eukaryota</taxon>
        <taxon>Sar</taxon>
        <taxon>Alveolata</taxon>
        <taxon>Apicomplexa</taxon>
        <taxon>Aconoidasida</taxon>
        <taxon>Haemosporida</taxon>
        <taxon>Plasmodiidae</taxon>
        <taxon>Plasmodium</taxon>
        <taxon>Plasmodium (Vinckeia)</taxon>
    </lineage>
</organism>
<dbReference type="NCBIfam" id="TIGR01590">
    <property type="entry name" value="yir-bir-cir_Pla"/>
    <property type="match status" value="1"/>
</dbReference>
<keyword evidence="1" id="KW-1133">Transmembrane helix</keyword>